<dbReference type="CDD" id="cd17288">
    <property type="entry name" value="RMtype1_S_LlaAI06ORF1089P_TRD1-CR1_like"/>
    <property type="match status" value="1"/>
</dbReference>
<protein>
    <submittedName>
        <fullName evidence="6">Restriction modification system DNA specificity domain-containing protein</fullName>
    </submittedName>
</protein>
<evidence type="ECO:0000313" key="7">
    <source>
        <dbReference type="Proteomes" id="UP000466906"/>
    </source>
</evidence>
<dbReference type="Proteomes" id="UP000466906">
    <property type="component" value="Chromosome"/>
</dbReference>
<feature type="domain" description="Type I restriction modification DNA specificity" evidence="5">
    <location>
        <begin position="13"/>
        <end position="162"/>
    </location>
</feature>
<dbReference type="Pfam" id="PF01420">
    <property type="entry name" value="Methylase_S"/>
    <property type="match status" value="2"/>
</dbReference>
<dbReference type="GO" id="GO:0003677">
    <property type="term" value="F:DNA binding"/>
    <property type="evidence" value="ECO:0007669"/>
    <property type="project" value="UniProtKB-KW"/>
</dbReference>
<dbReference type="Gene3D" id="3.90.220.20">
    <property type="entry name" value="DNA methylase specificity domains"/>
    <property type="match status" value="2"/>
</dbReference>
<keyword evidence="2" id="KW-0680">Restriction system</keyword>
<keyword evidence="3" id="KW-0238">DNA-binding</keyword>
<dbReference type="EMBL" id="AP022565">
    <property type="protein sequence ID" value="BBX25026.1"/>
    <property type="molecule type" value="Genomic_DNA"/>
</dbReference>
<evidence type="ECO:0000256" key="2">
    <source>
        <dbReference type="ARBA" id="ARBA00022747"/>
    </source>
</evidence>
<organism evidence="6 7">
    <name type="scientific">Mycolicibacterium alvei</name>
    <dbReference type="NCBI Taxonomy" id="67081"/>
    <lineage>
        <taxon>Bacteria</taxon>
        <taxon>Bacillati</taxon>
        <taxon>Actinomycetota</taxon>
        <taxon>Actinomycetes</taxon>
        <taxon>Mycobacteriales</taxon>
        <taxon>Mycobacteriaceae</taxon>
        <taxon>Mycolicibacterium</taxon>
    </lineage>
</organism>
<proteinExistence type="inferred from homology"/>
<sequence length="365" mass="41374">MSRIDDLIAKRCPNGVEFVRLGDVVRIRNGRDYKSLGVGDVPVYGTGGVMTYVDTAAYAEPSVLIPRKGSLDKLYYVDVPFWTVDTIFYTEIGEQVVPKFLYYYLLTQHLDEMNQAGGVPSLTQTMLNPLPIPLPPIEVQQEIVRVLDTFQRLEAELEAELEARRRQHAHYSSTLLTFGSDVPLVPMRELCKISRGRVISRDYLRDNEGPYPVYSSQTQNHGIFGFIDSYDYDFESITWTTDGANAGSVFFHTDEKFSITNVCGLLRVVDQTIVSTRYIYYQLAKRAKAYVSAGMGNPKLMAGPMGTIEIPVPPLEEQDRIVSIIDKFDLLVNDTAVGIVAELNARRKQYEYYRDRLLTFEELVA</sequence>
<dbReference type="SUPFAM" id="SSF116734">
    <property type="entry name" value="DNA methylase specificity domain"/>
    <property type="match status" value="2"/>
</dbReference>
<evidence type="ECO:0000313" key="6">
    <source>
        <dbReference type="EMBL" id="BBX25026.1"/>
    </source>
</evidence>
<dbReference type="REBASE" id="373235">
    <property type="entry name" value="S.Mal12272ORF1500P"/>
</dbReference>
<dbReference type="InterPro" id="IPR044946">
    <property type="entry name" value="Restrct_endonuc_typeI_TRD_sf"/>
</dbReference>
<dbReference type="CDD" id="cd17255">
    <property type="entry name" value="RMtype1_S_Fco49512ORF2615P-TRD2-CR2_like"/>
    <property type="match status" value="1"/>
</dbReference>
<evidence type="ECO:0000259" key="5">
    <source>
        <dbReference type="Pfam" id="PF01420"/>
    </source>
</evidence>
<dbReference type="InterPro" id="IPR051212">
    <property type="entry name" value="Type-I_RE_S_subunit"/>
</dbReference>
<reference evidence="6 7" key="1">
    <citation type="journal article" date="2019" name="Emerg. Microbes Infect.">
        <title>Comprehensive subspecies identification of 175 nontuberculous mycobacteria species based on 7547 genomic profiles.</title>
        <authorList>
            <person name="Matsumoto Y."/>
            <person name="Kinjo T."/>
            <person name="Motooka D."/>
            <person name="Nabeya D."/>
            <person name="Jung N."/>
            <person name="Uechi K."/>
            <person name="Horii T."/>
            <person name="Iida T."/>
            <person name="Fujita J."/>
            <person name="Nakamura S."/>
        </authorList>
    </citation>
    <scope>NUCLEOTIDE SEQUENCE [LARGE SCALE GENOMIC DNA]</scope>
    <source>
        <strain evidence="6 7">JCM 12272</strain>
    </source>
</reference>
<keyword evidence="7" id="KW-1185">Reference proteome</keyword>
<dbReference type="GO" id="GO:0009307">
    <property type="term" value="P:DNA restriction-modification system"/>
    <property type="evidence" value="ECO:0007669"/>
    <property type="project" value="UniProtKB-KW"/>
</dbReference>
<name>A0A6N4UIP1_9MYCO</name>
<dbReference type="KEGG" id="malv:MALV_01510"/>
<dbReference type="AlphaFoldDB" id="A0A6N4UIP1"/>
<evidence type="ECO:0000256" key="1">
    <source>
        <dbReference type="ARBA" id="ARBA00010923"/>
    </source>
</evidence>
<evidence type="ECO:0000256" key="4">
    <source>
        <dbReference type="ARBA" id="ARBA00038652"/>
    </source>
</evidence>
<gene>
    <name evidence="6" type="ORF">MALV_01510</name>
</gene>
<comment type="similarity">
    <text evidence="1">Belongs to the type-I restriction system S methylase family.</text>
</comment>
<evidence type="ECO:0000256" key="3">
    <source>
        <dbReference type="ARBA" id="ARBA00023125"/>
    </source>
</evidence>
<feature type="domain" description="Type I restriction modification DNA specificity" evidence="5">
    <location>
        <begin position="186"/>
        <end position="340"/>
    </location>
</feature>
<accession>A0A6N4UIP1</accession>
<comment type="subunit">
    <text evidence="4">The methyltransferase is composed of M and S polypeptides.</text>
</comment>
<dbReference type="PANTHER" id="PTHR43140">
    <property type="entry name" value="TYPE-1 RESTRICTION ENZYME ECOKI SPECIFICITY PROTEIN"/>
    <property type="match status" value="1"/>
</dbReference>
<dbReference type="RefSeq" id="WP_163660266.1">
    <property type="nucleotide sequence ID" value="NZ_AP022565.1"/>
</dbReference>
<dbReference type="InterPro" id="IPR000055">
    <property type="entry name" value="Restrct_endonuc_typeI_TRD"/>
</dbReference>
<dbReference type="PANTHER" id="PTHR43140:SF1">
    <property type="entry name" value="TYPE I RESTRICTION ENZYME ECOKI SPECIFICITY SUBUNIT"/>
    <property type="match status" value="1"/>
</dbReference>